<dbReference type="SMART" id="SM00233">
    <property type="entry name" value="PH"/>
    <property type="match status" value="1"/>
</dbReference>
<reference evidence="4 5" key="1">
    <citation type="submission" date="2015-03" db="EMBL/GenBank/DDBJ databases">
        <authorList>
            <person name="Radwan O."/>
            <person name="Al-Naeli F.A."/>
            <person name="Rendon G.A."/>
            <person name="Fields C."/>
        </authorList>
    </citation>
    <scope>NUCLEOTIDE SEQUENCE [LARGE SCALE GENOMIC DNA]</scope>
    <source>
        <strain evidence="4">CR-DP1</strain>
    </source>
</reference>
<dbReference type="OrthoDB" id="2264563at2759"/>
<dbReference type="PANTHER" id="PTHR31941">
    <property type="entry name" value="CYTOSKELETAL SIGNALING PROTEIN SLM1"/>
    <property type="match status" value="1"/>
</dbReference>
<sequence length="483" mass="52775">MAAVSQPTSPITTELPMRTNTGLTGLSGFSDDAIPDADPNTTAGLLSERLQAWKHSVVYLEDYVSAVEKVHKAQAKEYEKVLKTIANPLREGHHFDGDANGFAGFFENLRLNTQAIINTNLETEKSLKTAVLPILERLHKEIKLKAKELANGAGKGSKEVEKVRSITQKHIEMLGQQTASFESAGAHIAGHEDPYVVRRGVVHRLHKQVQEENNHRNELISTQANLCTFEQHVLATISQVIEAFTQLVGGQGENIRMLHTDILGAVQRVPGDFEWRKFQERFADRLVNPNDPPRAVESIVFPNMNHSSTKPAIEGLLERKSRNKLSWGHSSGYYVVTPSKYLHEFKDADDTRIDPKPELSIYLPDAIVSTPSGEKFSVKGKDISKNLSSKLTGSSELNFKASSAAEAQRWYEVLKEAATSGVSRVNSLASPLSPLSPTNTMPMSGPSSPLVGDAKAAIAAPLSPAMASPHVPQESGVVATEKK</sequence>
<dbReference type="Gene3D" id="2.30.29.30">
    <property type="entry name" value="Pleckstrin-homology domain (PH domain)/Phosphotyrosine-binding domain (PTB)"/>
    <property type="match status" value="1"/>
</dbReference>
<dbReference type="InterPro" id="IPR046869">
    <property type="entry name" value="SLM1/RGC1-like_PH"/>
</dbReference>
<evidence type="ECO:0000256" key="2">
    <source>
        <dbReference type="SAM" id="MobiDB-lite"/>
    </source>
</evidence>
<dbReference type="InterPro" id="IPR011993">
    <property type="entry name" value="PH-like_dom_sf"/>
</dbReference>
<name>A0A0F4Z765_9PEZI</name>
<gene>
    <name evidence="4" type="ORF">TD95_001403</name>
</gene>
<organism evidence="4 5">
    <name type="scientific">Thielaviopsis punctulata</name>
    <dbReference type="NCBI Taxonomy" id="72032"/>
    <lineage>
        <taxon>Eukaryota</taxon>
        <taxon>Fungi</taxon>
        <taxon>Dikarya</taxon>
        <taxon>Ascomycota</taxon>
        <taxon>Pezizomycotina</taxon>
        <taxon>Sordariomycetes</taxon>
        <taxon>Hypocreomycetidae</taxon>
        <taxon>Microascales</taxon>
        <taxon>Ceratocystidaceae</taxon>
        <taxon>Thielaviopsis</taxon>
    </lineage>
</organism>
<dbReference type="EMBL" id="LAEV01002193">
    <property type="protein sequence ID" value="KKA26399.1"/>
    <property type="molecule type" value="Genomic_DNA"/>
</dbReference>
<evidence type="ECO:0000313" key="4">
    <source>
        <dbReference type="EMBL" id="KKA26399.1"/>
    </source>
</evidence>
<dbReference type="InterPro" id="IPR046868">
    <property type="entry name" value="BAR_4"/>
</dbReference>
<proteinExistence type="predicted"/>
<comment type="caution">
    <text evidence="4">The sequence shown here is derived from an EMBL/GenBank/DDBJ whole genome shotgun (WGS) entry which is preliminary data.</text>
</comment>
<evidence type="ECO:0000256" key="1">
    <source>
        <dbReference type="ARBA" id="ARBA00022553"/>
    </source>
</evidence>
<evidence type="ECO:0000259" key="3">
    <source>
        <dbReference type="PROSITE" id="PS50003"/>
    </source>
</evidence>
<feature type="domain" description="PH" evidence="3">
    <location>
        <begin position="310"/>
        <end position="419"/>
    </location>
</feature>
<dbReference type="PANTHER" id="PTHR31941:SF1">
    <property type="entry name" value="CYTOSKELETAL SIGNALING PROTEIN SLM1"/>
    <property type="match status" value="1"/>
</dbReference>
<keyword evidence="1" id="KW-0597">Phosphoprotein</keyword>
<feature type="compositionally biased region" description="Polar residues" evidence="2">
    <location>
        <begin position="438"/>
        <end position="447"/>
    </location>
</feature>
<dbReference type="Pfam" id="PF20400">
    <property type="entry name" value="BAR_4"/>
    <property type="match status" value="1"/>
</dbReference>
<keyword evidence="5" id="KW-1185">Reference proteome</keyword>
<dbReference type="Proteomes" id="UP000033483">
    <property type="component" value="Unassembled WGS sequence"/>
</dbReference>
<dbReference type="Pfam" id="PF20399">
    <property type="entry name" value="PH_20"/>
    <property type="match status" value="1"/>
</dbReference>
<evidence type="ECO:0000313" key="5">
    <source>
        <dbReference type="Proteomes" id="UP000033483"/>
    </source>
</evidence>
<dbReference type="SUPFAM" id="SSF50729">
    <property type="entry name" value="PH domain-like"/>
    <property type="match status" value="1"/>
</dbReference>
<feature type="region of interest" description="Disordered" evidence="2">
    <location>
        <begin position="431"/>
        <end position="450"/>
    </location>
</feature>
<dbReference type="PROSITE" id="PS50003">
    <property type="entry name" value="PH_DOMAIN"/>
    <property type="match status" value="1"/>
</dbReference>
<protein>
    <recommendedName>
        <fullName evidence="3">PH domain-containing protein</fullName>
    </recommendedName>
</protein>
<dbReference type="InterPro" id="IPR001849">
    <property type="entry name" value="PH_domain"/>
</dbReference>
<accession>A0A0F4Z765</accession>
<feature type="region of interest" description="Disordered" evidence="2">
    <location>
        <begin position="1"/>
        <end position="22"/>
    </location>
</feature>
<dbReference type="AlphaFoldDB" id="A0A0F4Z765"/>